<gene>
    <name evidence="1" type="ORF">OFUS_LOCUS22340</name>
</gene>
<dbReference type="AlphaFoldDB" id="A0A8S4PXS8"/>
<sequence length="120" mass="13592">MMIKMRWATLVDPHLVGPRKRICRASKMGLFGKYRGLPILGELRHISRYRDVTSKYVVIKGKYKGTRPIQDGSSSLSVSKVSLLPYQRHLSGLRKRLTPPTTDRSVFSTGSLKTGFEENV</sequence>
<reference evidence="1" key="1">
    <citation type="submission" date="2022-03" db="EMBL/GenBank/DDBJ databases">
        <authorList>
            <person name="Martin C."/>
        </authorList>
    </citation>
    <scope>NUCLEOTIDE SEQUENCE</scope>
</reference>
<organism evidence="1 2">
    <name type="scientific">Owenia fusiformis</name>
    <name type="common">Polychaete worm</name>
    <dbReference type="NCBI Taxonomy" id="6347"/>
    <lineage>
        <taxon>Eukaryota</taxon>
        <taxon>Metazoa</taxon>
        <taxon>Spiralia</taxon>
        <taxon>Lophotrochozoa</taxon>
        <taxon>Annelida</taxon>
        <taxon>Polychaeta</taxon>
        <taxon>Sedentaria</taxon>
        <taxon>Canalipalpata</taxon>
        <taxon>Sabellida</taxon>
        <taxon>Oweniida</taxon>
        <taxon>Oweniidae</taxon>
        <taxon>Owenia</taxon>
    </lineage>
</organism>
<proteinExistence type="predicted"/>
<protein>
    <submittedName>
        <fullName evidence="1">Uncharacterized protein</fullName>
    </submittedName>
</protein>
<accession>A0A8S4PXS8</accession>
<dbReference type="Proteomes" id="UP000749559">
    <property type="component" value="Unassembled WGS sequence"/>
</dbReference>
<name>A0A8S4PXS8_OWEFU</name>
<dbReference type="EMBL" id="CAIIXF020000011">
    <property type="protein sequence ID" value="CAH1798168.1"/>
    <property type="molecule type" value="Genomic_DNA"/>
</dbReference>
<evidence type="ECO:0000313" key="2">
    <source>
        <dbReference type="Proteomes" id="UP000749559"/>
    </source>
</evidence>
<keyword evidence="2" id="KW-1185">Reference proteome</keyword>
<comment type="caution">
    <text evidence="1">The sequence shown here is derived from an EMBL/GenBank/DDBJ whole genome shotgun (WGS) entry which is preliminary data.</text>
</comment>
<evidence type="ECO:0000313" key="1">
    <source>
        <dbReference type="EMBL" id="CAH1798168.1"/>
    </source>
</evidence>